<dbReference type="PANTHER" id="PTHR38166:SF1">
    <property type="entry name" value="C2H2-TYPE DOMAIN-CONTAINING PROTEIN"/>
    <property type="match status" value="1"/>
</dbReference>
<reference evidence="1 2" key="1">
    <citation type="submission" date="2019-07" db="EMBL/GenBank/DDBJ databases">
        <title>The First High-Quality Draft Genome Sequence of the Causal Agent of the Current Panama Disease Epidemic.</title>
        <authorList>
            <person name="Warmington R.J."/>
            <person name="Kay W."/>
            <person name="Jeffries A."/>
            <person name="Bebber D."/>
            <person name="Moore K."/>
            <person name="Studholme D.J."/>
        </authorList>
    </citation>
    <scope>NUCLEOTIDE SEQUENCE [LARGE SCALE GENOMIC DNA]</scope>
    <source>
        <strain evidence="1 2">TR4</strain>
    </source>
</reference>
<comment type="caution">
    <text evidence="1">The sequence shown here is derived from an EMBL/GenBank/DDBJ whole genome shotgun (WGS) entry which is preliminary data.</text>
</comment>
<dbReference type="Proteomes" id="UP000321331">
    <property type="component" value="Unassembled WGS sequence"/>
</dbReference>
<evidence type="ECO:0000313" key="1">
    <source>
        <dbReference type="EMBL" id="TXC08125.1"/>
    </source>
</evidence>
<protein>
    <recommendedName>
        <fullName evidence="3">C2H2-type domain-containing protein</fullName>
    </recommendedName>
</protein>
<name>A0A5C6TAU6_FUSOC</name>
<dbReference type="EMBL" id="VMNF01000005">
    <property type="protein sequence ID" value="TXC08125.1"/>
    <property type="molecule type" value="Genomic_DNA"/>
</dbReference>
<accession>A0A5C6TAU6</accession>
<gene>
    <name evidence="1" type="ORF">FocTR4_00004090</name>
</gene>
<evidence type="ECO:0000313" key="2">
    <source>
        <dbReference type="Proteomes" id="UP000321331"/>
    </source>
</evidence>
<proteinExistence type="predicted"/>
<evidence type="ECO:0008006" key="3">
    <source>
        <dbReference type="Google" id="ProtNLM"/>
    </source>
</evidence>
<sequence length="352" mass="39870">MISQKPGKLPVRRFPGQLAQLPSLIGTKRGRAGRPMYASERQCKSSGCHQVISLRSRSEHCSSYDGDDGDGTTSADENIAAQHNSLLGNQLSPAQATDLQQLLRERFRCWSDGTEYAAPPEDRLPPRKRFKALRWESGLSRAEEEEDSEEEFVAVSHPECKTAFLHLACPFFINAPEKYQQCLFKDDFDSIETLIKHLLRHHNRPLYCPTCRKTFRTLIDRDDHALENACKRNTKEQLDGLTESQKAKLIKRDRYYLGEATRWRCIWSTVFPDSEQPQSPYLDDGNGLSASMVRDFWTADGQGVVSDFLAGKDIPTDENKATYNAICHTALATLMEWVFKQDSRSTSPTSDG</sequence>
<dbReference type="AlphaFoldDB" id="A0A5C6TAU6"/>
<dbReference type="PANTHER" id="PTHR38166">
    <property type="entry name" value="C2H2-TYPE DOMAIN-CONTAINING PROTEIN-RELATED"/>
    <property type="match status" value="1"/>
</dbReference>
<organism evidence="1 2">
    <name type="scientific">Fusarium oxysporum f. sp. cubense</name>
    <dbReference type="NCBI Taxonomy" id="61366"/>
    <lineage>
        <taxon>Eukaryota</taxon>
        <taxon>Fungi</taxon>
        <taxon>Dikarya</taxon>
        <taxon>Ascomycota</taxon>
        <taxon>Pezizomycotina</taxon>
        <taxon>Sordariomycetes</taxon>
        <taxon>Hypocreomycetidae</taxon>
        <taxon>Hypocreales</taxon>
        <taxon>Nectriaceae</taxon>
        <taxon>Fusarium</taxon>
        <taxon>Fusarium oxysporum species complex</taxon>
    </lineage>
</organism>